<name>A0A1H4T0W8_9BRAD</name>
<dbReference type="EMBL" id="FNTI01000001">
    <property type="protein sequence ID" value="SEC50066.1"/>
    <property type="molecule type" value="Genomic_DNA"/>
</dbReference>
<dbReference type="Proteomes" id="UP000183208">
    <property type="component" value="Unassembled WGS sequence"/>
</dbReference>
<sequence>MRKVGGWRERRKAIQAAKDARGITLLREWLSPEQRAQFDASTCFDVIGCHTGKRYRIRQGTATNVYEIDGTGKPAAGWCFVPSGDLVAGDVMLAQKVALETNEGAALEVARRFGVYSSAREN</sequence>
<proteinExistence type="predicted"/>
<reference evidence="1 2" key="1">
    <citation type="submission" date="2016-10" db="EMBL/GenBank/DDBJ databases">
        <authorList>
            <person name="de Groot N.N."/>
        </authorList>
    </citation>
    <scope>NUCLEOTIDE SEQUENCE [LARGE SCALE GENOMIC DNA]</scope>
    <source>
        <strain evidence="1 2">GAS522</strain>
    </source>
</reference>
<dbReference type="AlphaFoldDB" id="A0A1H4T0W8"/>
<evidence type="ECO:0000313" key="1">
    <source>
        <dbReference type="EMBL" id="SEC50066.1"/>
    </source>
</evidence>
<evidence type="ECO:0000313" key="2">
    <source>
        <dbReference type="Proteomes" id="UP000183208"/>
    </source>
</evidence>
<protein>
    <submittedName>
        <fullName evidence="1">Uncharacterized protein</fullName>
    </submittedName>
</protein>
<organism evidence="1 2">
    <name type="scientific">Bradyrhizobium lablabi</name>
    <dbReference type="NCBI Taxonomy" id="722472"/>
    <lineage>
        <taxon>Bacteria</taxon>
        <taxon>Pseudomonadati</taxon>
        <taxon>Pseudomonadota</taxon>
        <taxon>Alphaproteobacteria</taxon>
        <taxon>Hyphomicrobiales</taxon>
        <taxon>Nitrobacteraceae</taxon>
        <taxon>Bradyrhizobium</taxon>
    </lineage>
</organism>
<gene>
    <name evidence="1" type="ORF">SAMN05444171_1563</name>
</gene>
<accession>A0A1H4T0W8</accession>